<comment type="caution">
    <text evidence="2">The sequence shown here is derived from an EMBL/GenBank/DDBJ whole genome shotgun (WGS) entry which is preliminary data.</text>
</comment>
<dbReference type="HOGENOM" id="CLU_1928154_0_0_1"/>
<gene>
    <name evidence="2" type="ORF">Moror_11014</name>
</gene>
<protein>
    <submittedName>
        <fullName evidence="2">Uncharacterized protein</fullName>
    </submittedName>
</protein>
<accession>V2Y0Z6</accession>
<dbReference type="AlphaFoldDB" id="V2Y0Z6"/>
<organism evidence="2 3">
    <name type="scientific">Moniliophthora roreri (strain MCA 2997)</name>
    <name type="common">Cocoa frosty pod rot fungus</name>
    <name type="synonym">Crinipellis roreri</name>
    <dbReference type="NCBI Taxonomy" id="1381753"/>
    <lineage>
        <taxon>Eukaryota</taxon>
        <taxon>Fungi</taxon>
        <taxon>Dikarya</taxon>
        <taxon>Basidiomycota</taxon>
        <taxon>Agaricomycotina</taxon>
        <taxon>Agaricomycetes</taxon>
        <taxon>Agaricomycetidae</taxon>
        <taxon>Agaricales</taxon>
        <taxon>Marasmiineae</taxon>
        <taxon>Marasmiaceae</taxon>
        <taxon>Moniliophthora</taxon>
    </lineage>
</organism>
<reference evidence="2 3" key="1">
    <citation type="journal article" date="2014" name="BMC Genomics">
        <title>Genome and secretome analysis of the hemibiotrophic fungal pathogen, Moniliophthora roreri, which causes frosty pod rot disease of cacao: mechanisms of the biotrophic and necrotrophic phases.</title>
        <authorList>
            <person name="Meinhardt L.W."/>
            <person name="Costa G.G.L."/>
            <person name="Thomazella D.P.T."/>
            <person name="Teixeira P.J.P.L."/>
            <person name="Carazzolle M.F."/>
            <person name="Schuster S.C."/>
            <person name="Carlson J.E."/>
            <person name="Guiltinan M.J."/>
            <person name="Mieczkowski P."/>
            <person name="Farmer A."/>
            <person name="Ramaraj T."/>
            <person name="Crozier J."/>
            <person name="Davis R.E."/>
            <person name="Shao J."/>
            <person name="Melnick R.L."/>
            <person name="Pereira G.A.G."/>
            <person name="Bailey B.A."/>
        </authorList>
    </citation>
    <scope>NUCLEOTIDE SEQUENCE [LARGE SCALE GENOMIC DNA]</scope>
    <source>
        <strain evidence="2 3">MCA 2997</strain>
    </source>
</reference>
<feature type="region of interest" description="Disordered" evidence="1">
    <location>
        <begin position="1"/>
        <end position="31"/>
    </location>
</feature>
<dbReference type="KEGG" id="mrr:Moror_11014"/>
<evidence type="ECO:0000313" key="3">
    <source>
        <dbReference type="Proteomes" id="UP000017559"/>
    </source>
</evidence>
<proteinExistence type="predicted"/>
<dbReference type="Proteomes" id="UP000017559">
    <property type="component" value="Unassembled WGS sequence"/>
</dbReference>
<keyword evidence="3" id="KW-1185">Reference proteome</keyword>
<dbReference type="EMBL" id="AWSO01001095">
    <property type="protein sequence ID" value="ESK85314.1"/>
    <property type="molecule type" value="Genomic_DNA"/>
</dbReference>
<evidence type="ECO:0000313" key="2">
    <source>
        <dbReference type="EMBL" id="ESK85314.1"/>
    </source>
</evidence>
<name>V2Y0Z6_MONRO</name>
<evidence type="ECO:0000256" key="1">
    <source>
        <dbReference type="SAM" id="MobiDB-lite"/>
    </source>
</evidence>
<sequence length="131" mass="14475">MPVVPHLQNTGSTDCSPTPTPITSTPIPPPSYPDILGFTLPPTNHVRETPPRHYRYPIGMPNVGCPAEYTPQASLPAVPVSYTTMDPRVHPIHDYPTRASYTLSMEPQEAFLEGYPNRTGQPSFCGCQYHQ</sequence>